<dbReference type="Proteomes" id="UP000181980">
    <property type="component" value="Unassembled WGS sequence"/>
</dbReference>
<dbReference type="PANTHER" id="PTHR21716">
    <property type="entry name" value="TRANSMEMBRANE PROTEIN"/>
    <property type="match status" value="1"/>
</dbReference>
<evidence type="ECO:0000256" key="1">
    <source>
        <dbReference type="ARBA" id="ARBA00004651"/>
    </source>
</evidence>
<keyword evidence="7 8" id="KW-0472">Membrane</keyword>
<keyword evidence="4" id="KW-1003">Cell membrane</keyword>
<feature type="transmembrane region" description="Helical" evidence="8">
    <location>
        <begin position="324"/>
        <end position="345"/>
    </location>
</feature>
<keyword evidence="10" id="KW-1185">Reference proteome</keyword>
<evidence type="ECO:0000256" key="4">
    <source>
        <dbReference type="ARBA" id="ARBA00022475"/>
    </source>
</evidence>
<reference evidence="10" key="1">
    <citation type="submission" date="2016-10" db="EMBL/GenBank/DDBJ databases">
        <authorList>
            <person name="Varghese N."/>
            <person name="Submissions S."/>
        </authorList>
    </citation>
    <scope>NUCLEOTIDE SEQUENCE [LARGE SCALE GENOMIC DNA]</scope>
    <source>
        <strain evidence="10">DSM 45237</strain>
    </source>
</reference>
<comment type="similarity">
    <text evidence="2">Belongs to the autoinducer-2 exporter (AI-2E) (TC 2.A.86) family.</text>
</comment>
<feature type="transmembrane region" description="Helical" evidence="8">
    <location>
        <begin position="154"/>
        <end position="183"/>
    </location>
</feature>
<dbReference type="RefSeq" id="WP_069111327.1">
    <property type="nucleotide sequence ID" value="NZ_FNUC01000004.1"/>
</dbReference>
<evidence type="ECO:0000256" key="2">
    <source>
        <dbReference type="ARBA" id="ARBA00009773"/>
    </source>
</evidence>
<evidence type="ECO:0000313" key="9">
    <source>
        <dbReference type="EMBL" id="SEF18923.1"/>
    </source>
</evidence>
<evidence type="ECO:0000256" key="8">
    <source>
        <dbReference type="SAM" id="Phobius"/>
    </source>
</evidence>
<name>A0A1H5PYH9_9ACTN</name>
<feature type="transmembrane region" description="Helical" evidence="8">
    <location>
        <begin position="74"/>
        <end position="94"/>
    </location>
</feature>
<dbReference type="PANTHER" id="PTHR21716:SF53">
    <property type="entry name" value="PERMEASE PERM-RELATED"/>
    <property type="match status" value="1"/>
</dbReference>
<feature type="transmembrane region" description="Helical" evidence="8">
    <location>
        <begin position="299"/>
        <end position="318"/>
    </location>
</feature>
<accession>A0A1H5PYH9</accession>
<evidence type="ECO:0000256" key="3">
    <source>
        <dbReference type="ARBA" id="ARBA00022448"/>
    </source>
</evidence>
<gene>
    <name evidence="9" type="ORF">SAMN04488561_6994</name>
</gene>
<evidence type="ECO:0000256" key="7">
    <source>
        <dbReference type="ARBA" id="ARBA00023136"/>
    </source>
</evidence>
<keyword evidence="3" id="KW-0813">Transport</keyword>
<dbReference type="GO" id="GO:0055085">
    <property type="term" value="P:transmembrane transport"/>
    <property type="evidence" value="ECO:0007669"/>
    <property type="project" value="TreeGrafter"/>
</dbReference>
<evidence type="ECO:0000256" key="5">
    <source>
        <dbReference type="ARBA" id="ARBA00022692"/>
    </source>
</evidence>
<sequence length="368" mass="37559">MSNELDSTARPAGRPSLGFVAAATAVAIGVLALAAATWMVRGVIITVAAALLLAAGLEPQVRAVQRRVGRRGTAVLVVVAAIFAGLVLFVTLALRPAIDQAAELVDDLPALLDRLSQRFGGSALADHLASPEFEQQVRGALDDVVAFAASSLGAAFGVLGSVVGVVFTGFTVAATTVYAMLALPRIRAFAGRAAGDPERVAVVGEVFRRVGGYVTGQLGICACAGIASAIFFVIVGLPYAALLALIVAVLDAVPQVGATLAAVVAVLVALTVGFGTAVAVAVFFIAYQQLENFVIAPRVFASAVSLTPMTVFLAVLAGGALAGFVGAILALPVTAAVTVVLRYVFRRRLAEAHPVEPGDEARLNGHRD</sequence>
<dbReference type="STRING" id="561176.SAMN04488561_6994"/>
<feature type="transmembrane region" description="Helical" evidence="8">
    <location>
        <begin position="218"/>
        <end position="248"/>
    </location>
</feature>
<proteinExistence type="inferred from homology"/>
<evidence type="ECO:0000313" key="10">
    <source>
        <dbReference type="Proteomes" id="UP000181980"/>
    </source>
</evidence>
<organism evidence="9 10">
    <name type="scientific">Jiangella alba</name>
    <dbReference type="NCBI Taxonomy" id="561176"/>
    <lineage>
        <taxon>Bacteria</taxon>
        <taxon>Bacillati</taxon>
        <taxon>Actinomycetota</taxon>
        <taxon>Actinomycetes</taxon>
        <taxon>Jiangellales</taxon>
        <taxon>Jiangellaceae</taxon>
        <taxon>Jiangella</taxon>
    </lineage>
</organism>
<evidence type="ECO:0000256" key="6">
    <source>
        <dbReference type="ARBA" id="ARBA00022989"/>
    </source>
</evidence>
<protein>
    <submittedName>
        <fullName evidence="9">Predicted PurR-regulated permease PerM</fullName>
    </submittedName>
</protein>
<feature type="transmembrane region" description="Helical" evidence="8">
    <location>
        <begin position="20"/>
        <end position="53"/>
    </location>
</feature>
<dbReference type="InterPro" id="IPR002549">
    <property type="entry name" value="AI-2E-like"/>
</dbReference>
<keyword evidence="6 8" id="KW-1133">Transmembrane helix</keyword>
<dbReference type="AlphaFoldDB" id="A0A1H5PYH9"/>
<feature type="transmembrane region" description="Helical" evidence="8">
    <location>
        <begin position="260"/>
        <end position="287"/>
    </location>
</feature>
<dbReference type="EMBL" id="FNUC01000004">
    <property type="protein sequence ID" value="SEF18923.1"/>
    <property type="molecule type" value="Genomic_DNA"/>
</dbReference>
<keyword evidence="5 8" id="KW-0812">Transmembrane</keyword>
<dbReference type="GO" id="GO:0005886">
    <property type="term" value="C:plasma membrane"/>
    <property type="evidence" value="ECO:0007669"/>
    <property type="project" value="UniProtKB-SubCell"/>
</dbReference>
<comment type="subcellular location">
    <subcellularLocation>
        <location evidence="1">Cell membrane</location>
        <topology evidence="1">Multi-pass membrane protein</topology>
    </subcellularLocation>
</comment>
<dbReference type="Pfam" id="PF01594">
    <property type="entry name" value="AI-2E_transport"/>
    <property type="match status" value="1"/>
</dbReference>